<dbReference type="GO" id="GO:0051493">
    <property type="term" value="P:regulation of cytoskeleton organization"/>
    <property type="evidence" value="ECO:0007669"/>
    <property type="project" value="TreeGrafter"/>
</dbReference>
<dbReference type="Pfam" id="PF06294">
    <property type="entry name" value="CH_2"/>
    <property type="match status" value="1"/>
</dbReference>
<proteinExistence type="predicted"/>
<dbReference type="EMBL" id="JAECZO010000059">
    <property type="protein sequence ID" value="KAK7195665.1"/>
    <property type="molecule type" value="Genomic_DNA"/>
</dbReference>
<protein>
    <recommendedName>
        <fullName evidence="2">Calponin-homology (CH) domain-containing protein</fullName>
    </recommendedName>
</protein>
<sequence length="1410" mass="145264">MQREVIKWVQSLDLDTAIQNPKRDLATGHVAAEIVARYTGTKFLDVQRLPTGASAATKRDVWAQVHRALRQLGCTSVSEPLVDAVLRREPNAALAVLEHLYEHFTGHTLLIRGLDAVGAGGYAYVQPQNASSTVRLLEVTSGTTAPANGGGGSSLKTDTGNPKMGLFDPLAGGTSLPPPAPTSRSTGRGGAATAGAAYTPPDVAADGSDPFNAAAVATGAESTRAVQHQLALIDNSELAGGASALHAYPRYARPTASNLIHTASGSRKDVLLSRPKYTADEATQRQQHTRIVRQHAVVQRLQEAAADVAAGGDDPANPAGWWLSTASSVPPSPTHNAPPAPSSSGVAAPVSLTALYRGRFYQQADTPATGKSSAGARDVRRGRRDEAGTKGRRGSGASAALSTATTPAGEDRMNAAEDATERGAPGELLSMSDFAGSIGGATVAGPRVVPKLRVNVHPLSLQAALARRSGNAELQERAAELSREHFAKHCYILRSALSDILADVLAAHKQLQRLLDCCAEDGSSEALDNVLGHLIAHREEFPPTCMQAFWQALTQHVDGIVATLQKNPDEYAYLVESLAFAFSRDSAQVPLLHVSQTVAVSVQMEAAVYDEDDAAAAVAALPFGTRDRRSTAFAASSVAGAGHAAAAAAAARRRSLFPGVAPPPVEGEAGSPRRRQSLGEALLTATHRAASVAAAASTLPRVASSLAPRQRAIVDTRDGLPLACAFGLLYRVARKLDVRTAAYTLERYLLRCAKPFLLRRGTVAVREAIARVVSASFVSVAPRKDAAAAAAAVDKDGDAEAAAAAAALQAEDGFVRFLTGTLAELLPGGATPASPDDLASPPPSVTSGDGNAPEPPLPEPAEAPSSPQQQRLRLTYWLVFLHAVADYPCSTDHGVAAVPGVDGPLATCVRRAATVCLTCADVDRLTIGVGLVLEYVERWLPREATSASDADAALAGARDVLALVLPSLGDGDDDDGAAAVGAATPWWATRAAHAWECRLMVLRLCNTLLAHPLFSGPGASPLGRRWRGVVEAAAGECLLTFAKAPSWQLQLALGAVGRSIQPAATPVLTAAWRRLLFSVPVAALPTQLLPYDDAPVHLRLLRPLQATAGAARDDAESGASRAAQQSSKQQQQQQQGHVSVRGGSAGGTGQADSWTLASTADSAESGRPHGGPGAAGEAPLHLVWGHVLSLYAVVPLNQAWNVQGVVDAVLPPPAHPTQSAGRGGASAPADSAAAPPVAPALPLLVLAAALLSPAASGGGATATATATSPFRLSTLRPAAEAESADGDEPSGVFWLGALRRAWPLFQACGVSQESVTRLRPQAIGAERVEEASPSAASSSGVEVGGAGLDVNFEDVTTIVLSLFLRFADDAAVATAMSAAAGDSGKLCASAVRWAEGIASHPSAPTAGATG</sequence>
<keyword evidence="4" id="KW-1185">Reference proteome</keyword>
<dbReference type="GO" id="GO:0005930">
    <property type="term" value="C:axoneme"/>
    <property type="evidence" value="ECO:0007669"/>
    <property type="project" value="TreeGrafter"/>
</dbReference>
<evidence type="ECO:0000259" key="2">
    <source>
        <dbReference type="PROSITE" id="PS50021"/>
    </source>
</evidence>
<feature type="region of interest" description="Disordered" evidence="1">
    <location>
        <begin position="829"/>
        <end position="868"/>
    </location>
</feature>
<feature type="compositionally biased region" description="Basic and acidic residues" evidence="1">
    <location>
        <begin position="377"/>
        <end position="389"/>
    </location>
</feature>
<evidence type="ECO:0000313" key="4">
    <source>
        <dbReference type="Proteomes" id="UP001430356"/>
    </source>
</evidence>
<feature type="region of interest" description="Disordered" evidence="1">
    <location>
        <begin position="142"/>
        <end position="203"/>
    </location>
</feature>
<dbReference type="InterPro" id="IPR010441">
    <property type="entry name" value="CH_2"/>
</dbReference>
<accession>A0AAW0ERV5</accession>
<evidence type="ECO:0000256" key="1">
    <source>
        <dbReference type="SAM" id="MobiDB-lite"/>
    </source>
</evidence>
<organism evidence="3 4">
    <name type="scientific">Novymonas esmeraldas</name>
    <dbReference type="NCBI Taxonomy" id="1808958"/>
    <lineage>
        <taxon>Eukaryota</taxon>
        <taxon>Discoba</taxon>
        <taxon>Euglenozoa</taxon>
        <taxon>Kinetoplastea</taxon>
        <taxon>Metakinetoplastina</taxon>
        <taxon>Trypanosomatida</taxon>
        <taxon>Trypanosomatidae</taxon>
        <taxon>Novymonas</taxon>
    </lineage>
</organism>
<evidence type="ECO:0000313" key="3">
    <source>
        <dbReference type="EMBL" id="KAK7195665.1"/>
    </source>
</evidence>
<dbReference type="InterPro" id="IPR052111">
    <property type="entry name" value="Spermatogenesis_Ciliary_MAP"/>
</dbReference>
<dbReference type="PANTHER" id="PTHR12509">
    <property type="entry name" value="SPERMATOGENESIS-ASSOCIATED 4-RELATED"/>
    <property type="match status" value="1"/>
</dbReference>
<name>A0AAW0ERV5_9TRYP</name>
<feature type="domain" description="Calponin-homology (CH)" evidence="2">
    <location>
        <begin position="1"/>
        <end position="105"/>
    </location>
</feature>
<feature type="region of interest" description="Disordered" evidence="1">
    <location>
        <begin position="363"/>
        <end position="422"/>
    </location>
</feature>
<feature type="region of interest" description="Disordered" evidence="1">
    <location>
        <begin position="1213"/>
        <end position="1233"/>
    </location>
</feature>
<feature type="compositionally biased region" description="Low complexity" evidence="1">
    <location>
        <begin position="395"/>
        <end position="408"/>
    </location>
</feature>
<dbReference type="PROSITE" id="PS50021">
    <property type="entry name" value="CH"/>
    <property type="match status" value="1"/>
</dbReference>
<feature type="compositionally biased region" description="Basic and acidic residues" evidence="1">
    <location>
        <begin position="409"/>
        <end position="421"/>
    </location>
</feature>
<gene>
    <name evidence="3" type="ORF">NESM_000496300</name>
</gene>
<dbReference type="PANTHER" id="PTHR12509:SF8">
    <property type="entry name" value="SPERMATOGENESIS-ASSOCIATED PROTEIN 4"/>
    <property type="match status" value="1"/>
</dbReference>
<reference evidence="3 4" key="1">
    <citation type="journal article" date="2021" name="MBio">
        <title>A New Model Trypanosomatid, Novymonas esmeraldas: Genomic Perception of Its 'Candidatus Pandoraea novymonadis' Endosymbiont.</title>
        <authorList>
            <person name="Zakharova A."/>
            <person name="Saura A."/>
            <person name="Butenko A."/>
            <person name="Podesvova L."/>
            <person name="Warmusova S."/>
            <person name="Kostygov A.Y."/>
            <person name="Nenarokova A."/>
            <person name="Lukes J."/>
            <person name="Opperdoes F.R."/>
            <person name="Yurchenko V."/>
        </authorList>
    </citation>
    <scope>NUCLEOTIDE SEQUENCE [LARGE SCALE GENOMIC DNA]</scope>
    <source>
        <strain evidence="3 4">E262AT.01</strain>
    </source>
</reference>
<dbReference type="Proteomes" id="UP001430356">
    <property type="component" value="Unassembled WGS sequence"/>
</dbReference>
<feature type="region of interest" description="Disordered" evidence="1">
    <location>
        <begin position="309"/>
        <end position="345"/>
    </location>
</feature>
<feature type="compositionally biased region" description="Low complexity" evidence="1">
    <location>
        <begin position="1117"/>
        <end position="1135"/>
    </location>
</feature>
<feature type="compositionally biased region" description="Low complexity" evidence="1">
    <location>
        <begin position="309"/>
        <end position="320"/>
    </location>
</feature>
<dbReference type="InterPro" id="IPR036872">
    <property type="entry name" value="CH_dom_sf"/>
</dbReference>
<feature type="region of interest" description="Disordered" evidence="1">
    <location>
        <begin position="1109"/>
        <end position="1153"/>
    </location>
</feature>
<dbReference type="InterPro" id="IPR001715">
    <property type="entry name" value="CH_dom"/>
</dbReference>
<dbReference type="Gene3D" id="1.10.418.10">
    <property type="entry name" value="Calponin-like domain"/>
    <property type="match status" value="1"/>
</dbReference>
<dbReference type="GO" id="GO:0008017">
    <property type="term" value="F:microtubule binding"/>
    <property type="evidence" value="ECO:0007669"/>
    <property type="project" value="TreeGrafter"/>
</dbReference>
<feature type="compositionally biased region" description="Pro residues" evidence="1">
    <location>
        <begin position="330"/>
        <end position="341"/>
    </location>
</feature>
<comment type="caution">
    <text evidence="3">The sequence shown here is derived from an EMBL/GenBank/DDBJ whole genome shotgun (WGS) entry which is preliminary data.</text>
</comment>